<accession>A0A540L6T2</accession>
<evidence type="ECO:0000313" key="2">
    <source>
        <dbReference type="Proteomes" id="UP000315295"/>
    </source>
</evidence>
<name>A0A540L6T2_MALBA</name>
<evidence type="ECO:0000313" key="1">
    <source>
        <dbReference type="EMBL" id="TQD82150.1"/>
    </source>
</evidence>
<sequence length="57" mass="6509">MLGSNFKASPGPQPHSNCIWHPPWYSWNHFLIKVAPNTPQQSSFSLKKMNQSSHTCQ</sequence>
<protein>
    <submittedName>
        <fullName evidence="1">Uncharacterized protein</fullName>
    </submittedName>
</protein>
<dbReference type="AlphaFoldDB" id="A0A540L6T2"/>
<reference evidence="1 2" key="1">
    <citation type="journal article" date="2019" name="G3 (Bethesda)">
        <title>Sequencing of a Wild Apple (Malus baccata) Genome Unravels the Differences Between Cultivated and Wild Apple Species Regarding Disease Resistance and Cold Tolerance.</title>
        <authorList>
            <person name="Chen X."/>
        </authorList>
    </citation>
    <scope>NUCLEOTIDE SEQUENCE [LARGE SCALE GENOMIC DNA]</scope>
    <source>
        <strain evidence="2">cv. Shandingzi</strain>
        <tissue evidence="1">Leaves</tissue>
    </source>
</reference>
<organism evidence="1 2">
    <name type="scientific">Malus baccata</name>
    <name type="common">Siberian crab apple</name>
    <name type="synonym">Pyrus baccata</name>
    <dbReference type="NCBI Taxonomy" id="106549"/>
    <lineage>
        <taxon>Eukaryota</taxon>
        <taxon>Viridiplantae</taxon>
        <taxon>Streptophyta</taxon>
        <taxon>Embryophyta</taxon>
        <taxon>Tracheophyta</taxon>
        <taxon>Spermatophyta</taxon>
        <taxon>Magnoliopsida</taxon>
        <taxon>eudicotyledons</taxon>
        <taxon>Gunneridae</taxon>
        <taxon>Pentapetalae</taxon>
        <taxon>rosids</taxon>
        <taxon>fabids</taxon>
        <taxon>Rosales</taxon>
        <taxon>Rosaceae</taxon>
        <taxon>Amygdaloideae</taxon>
        <taxon>Maleae</taxon>
        <taxon>Malus</taxon>
    </lineage>
</organism>
<comment type="caution">
    <text evidence="1">The sequence shown here is derived from an EMBL/GenBank/DDBJ whole genome shotgun (WGS) entry which is preliminary data.</text>
</comment>
<gene>
    <name evidence="1" type="ORF">C1H46_032295</name>
</gene>
<dbReference type="EMBL" id="VIEB01000734">
    <property type="protein sequence ID" value="TQD82150.1"/>
    <property type="molecule type" value="Genomic_DNA"/>
</dbReference>
<proteinExistence type="predicted"/>
<dbReference type="Proteomes" id="UP000315295">
    <property type="component" value="Unassembled WGS sequence"/>
</dbReference>
<keyword evidence="2" id="KW-1185">Reference proteome</keyword>